<dbReference type="OrthoDB" id="3223244at2"/>
<dbReference type="PANTHER" id="PTHR30572:SF4">
    <property type="entry name" value="ABC TRANSPORTER PERMEASE YTRF"/>
    <property type="match status" value="1"/>
</dbReference>
<gene>
    <name evidence="9" type="ORF">E7Y31_14765</name>
</gene>
<evidence type="ECO:0000256" key="6">
    <source>
        <dbReference type="ARBA" id="ARBA00038076"/>
    </source>
</evidence>
<comment type="caution">
    <text evidence="9">The sequence shown here is derived from an EMBL/GenBank/DDBJ whole genome shotgun (WGS) entry which is preliminary data.</text>
</comment>
<evidence type="ECO:0000256" key="2">
    <source>
        <dbReference type="ARBA" id="ARBA00022475"/>
    </source>
</evidence>
<dbReference type="InterPro" id="IPR003838">
    <property type="entry name" value="ABC3_permease_C"/>
</dbReference>
<keyword evidence="4 7" id="KW-1133">Transmembrane helix</keyword>
<name>A0A4S5EJG3_9ACTN</name>
<feature type="transmembrane region" description="Helical" evidence="7">
    <location>
        <begin position="19"/>
        <end position="39"/>
    </location>
</feature>
<sequence>MTSPGLWWRWSLRELRQRLLLVVAIAIMIGLGTGLYAGLTSSSHWRRQSYDASYARLNVHDLRVAVGAGATVAQGRLAAVVRSLPSAAAVTGDVERLVLPTEIDASRPGHTVLSRGELVGIDLTARPPVDAVSVARGRGLVPADQGRDVGILDRTFALANHLPPSGTVRTSGGGQVHYVGQGQSPEYFILPGEQPGLVTQSGFGVLYLSLPTAQRLTGQPGAVNDLVLTLRPGTDTGAFAAELSRALSAALPGTSVTVTNRDDIQTRRILYDDVNSDQRLWDVLAVVVLIGAVFAAFNLVGRVVDAQRREIGIGMALGVPPRRLALRPLLLGVQVGVLGVVAGVVVGLVVGAAMGALLRGVWPLPAWHTNFQVGVFARAAAVGLVLPVLAALPPVWRAVRVEPVRAIRASAVAGGSGPLAGPLGRLRLPGGSLAQMPLRNLARAPRRLLLTAVAIAAVITALVVFTGELDTFTRTTDRAERDLTTSAPDRLRVILPRVEPVSSPTVTAVRRSPAVTETDPTLALPSRIFAAAGAGSGRGIGAGNGRGAGNGARNGDGATAEPIDVLTYILDIGHGLWSPSVVSGSRTGGVLIAEKAAHDLGVHPGDTITLRHPQRVGTGYRTVDTPLRIAGIHALPVRSVVFLDNADAGAFRLAGTTNVLVVQPAPGYGRDAATRTLAAIPGVASVASATASIEEIRTLLRSFVGILRIGEVVVLLLAALIAYNAMSIAVDERRREHATMLAYGLSTRTVLGLTVAESAVMGLVGTLLGIAAGYWALRYTVEVLLAETLPDLGVQAILSGRTLAVIVLLGVGAVAIAPLAAARRIRRMDVPSTLRVIE</sequence>
<comment type="similarity">
    <text evidence="6">Belongs to the ABC-4 integral membrane protein family.</text>
</comment>
<dbReference type="PANTHER" id="PTHR30572">
    <property type="entry name" value="MEMBRANE COMPONENT OF TRANSPORTER-RELATED"/>
    <property type="match status" value="1"/>
</dbReference>
<feature type="transmembrane region" description="Helical" evidence="7">
    <location>
        <begin position="706"/>
        <end position="730"/>
    </location>
</feature>
<feature type="transmembrane region" description="Helical" evidence="7">
    <location>
        <begin position="750"/>
        <end position="777"/>
    </location>
</feature>
<feature type="transmembrane region" description="Helical" evidence="7">
    <location>
        <begin position="797"/>
        <end position="821"/>
    </location>
</feature>
<proteinExistence type="inferred from homology"/>
<evidence type="ECO:0000256" key="5">
    <source>
        <dbReference type="ARBA" id="ARBA00023136"/>
    </source>
</evidence>
<evidence type="ECO:0000256" key="4">
    <source>
        <dbReference type="ARBA" id="ARBA00022989"/>
    </source>
</evidence>
<protein>
    <submittedName>
        <fullName evidence="9">FtsX-like permease family protein</fullName>
    </submittedName>
</protein>
<accession>A0A4S5EJG3</accession>
<dbReference type="InterPro" id="IPR050250">
    <property type="entry name" value="Macrolide_Exporter_MacB"/>
</dbReference>
<comment type="subcellular location">
    <subcellularLocation>
        <location evidence="1">Cell membrane</location>
        <topology evidence="1">Multi-pass membrane protein</topology>
    </subcellularLocation>
</comment>
<evidence type="ECO:0000313" key="9">
    <source>
        <dbReference type="EMBL" id="THJ72251.1"/>
    </source>
</evidence>
<dbReference type="Proteomes" id="UP000305282">
    <property type="component" value="Unassembled WGS sequence"/>
</dbReference>
<dbReference type="Pfam" id="PF02687">
    <property type="entry name" value="FtsX"/>
    <property type="match status" value="2"/>
</dbReference>
<keyword evidence="10" id="KW-1185">Reference proteome</keyword>
<evidence type="ECO:0000313" key="10">
    <source>
        <dbReference type="Proteomes" id="UP000305282"/>
    </source>
</evidence>
<feature type="transmembrane region" description="Helical" evidence="7">
    <location>
        <begin position="448"/>
        <end position="467"/>
    </location>
</feature>
<keyword evidence="3 7" id="KW-0812">Transmembrane</keyword>
<dbReference type="GO" id="GO:0005886">
    <property type="term" value="C:plasma membrane"/>
    <property type="evidence" value="ECO:0007669"/>
    <property type="project" value="UniProtKB-SubCell"/>
</dbReference>
<feature type="domain" description="ABC3 transporter permease C-terminal" evidence="8">
    <location>
        <begin position="712"/>
        <end position="829"/>
    </location>
</feature>
<dbReference type="RefSeq" id="WP_136448639.1">
    <property type="nucleotide sequence ID" value="NZ_SSXH01000374.1"/>
</dbReference>
<reference evidence="9 10" key="1">
    <citation type="submission" date="2019-04" db="EMBL/GenBank/DDBJ databases">
        <title>Draft genome sequences for three unisolated Alnus-infective Frankia Sp+ strains, AgTrS, AiOr and AvVan, the first sequenced Frankia strains able to sporulate in-planta.</title>
        <authorList>
            <person name="Bethencourt L."/>
            <person name="Vautrin F."/>
            <person name="Taib N."/>
            <person name="Dubost A."/>
            <person name="Castro-Garcia L."/>
            <person name="Imbaud O."/>
            <person name="Abrouk D."/>
            <person name="Fournier P."/>
            <person name="Briolay J."/>
            <person name="Nguyen A."/>
            <person name="Normand P."/>
            <person name="Fernandez M.P."/>
            <person name="Brochier-Armanet C."/>
            <person name="Herrera-Belaroussi A."/>
        </authorList>
    </citation>
    <scope>NUCLEOTIDE SEQUENCE [LARGE SCALE GENOMIC DNA]</scope>
    <source>
        <strain evidence="9 10">AvVan</strain>
    </source>
</reference>
<keyword evidence="5 7" id="KW-0472">Membrane</keyword>
<feature type="transmembrane region" description="Helical" evidence="7">
    <location>
        <begin position="375"/>
        <end position="396"/>
    </location>
</feature>
<dbReference type="GO" id="GO:0022857">
    <property type="term" value="F:transmembrane transporter activity"/>
    <property type="evidence" value="ECO:0007669"/>
    <property type="project" value="TreeGrafter"/>
</dbReference>
<feature type="transmembrane region" description="Helical" evidence="7">
    <location>
        <begin position="280"/>
        <end position="300"/>
    </location>
</feature>
<evidence type="ECO:0000256" key="1">
    <source>
        <dbReference type="ARBA" id="ARBA00004651"/>
    </source>
</evidence>
<evidence type="ECO:0000256" key="7">
    <source>
        <dbReference type="SAM" id="Phobius"/>
    </source>
</evidence>
<dbReference type="EMBL" id="SSXH01000374">
    <property type="protein sequence ID" value="THJ72251.1"/>
    <property type="molecule type" value="Genomic_DNA"/>
</dbReference>
<evidence type="ECO:0000259" key="8">
    <source>
        <dbReference type="Pfam" id="PF02687"/>
    </source>
</evidence>
<feature type="transmembrane region" description="Helical" evidence="7">
    <location>
        <begin position="329"/>
        <end position="355"/>
    </location>
</feature>
<evidence type="ECO:0000256" key="3">
    <source>
        <dbReference type="ARBA" id="ARBA00022692"/>
    </source>
</evidence>
<feature type="domain" description="ABC3 transporter permease C-terminal" evidence="8">
    <location>
        <begin position="283"/>
        <end position="403"/>
    </location>
</feature>
<dbReference type="AlphaFoldDB" id="A0A4S5EJG3"/>
<organism evidence="9 10">
    <name type="scientific">Candidatus Frankia alpina</name>
    <dbReference type="NCBI Taxonomy" id="2699483"/>
    <lineage>
        <taxon>Bacteria</taxon>
        <taxon>Bacillati</taxon>
        <taxon>Actinomycetota</taxon>
        <taxon>Actinomycetes</taxon>
        <taxon>Frankiales</taxon>
        <taxon>Frankiaceae</taxon>
        <taxon>Frankia</taxon>
    </lineage>
</organism>
<keyword evidence="2" id="KW-1003">Cell membrane</keyword>